<dbReference type="eggNOG" id="arCOG02395">
    <property type="taxonomic scope" value="Archaea"/>
</dbReference>
<dbReference type="PANTHER" id="PTHR22617">
    <property type="entry name" value="CHEMOTAXIS SENSOR HISTIDINE KINASE-RELATED"/>
    <property type="match status" value="1"/>
</dbReference>
<dbReference type="EMBL" id="AOMA01000146">
    <property type="protein sequence ID" value="EMA32415.1"/>
    <property type="molecule type" value="Genomic_DNA"/>
</dbReference>
<name>M0LK74_9EURY</name>
<dbReference type="InterPro" id="IPR036061">
    <property type="entry name" value="CheW-like_dom_sf"/>
</dbReference>
<dbReference type="PANTHER" id="PTHR22617:SF23">
    <property type="entry name" value="CHEMOTAXIS PROTEIN CHEW"/>
    <property type="match status" value="1"/>
</dbReference>
<accession>M0LK74</accession>
<dbReference type="Gene3D" id="2.40.50.180">
    <property type="entry name" value="CheA-289, Domain 4"/>
    <property type="match status" value="1"/>
</dbReference>
<evidence type="ECO:0000313" key="4">
    <source>
        <dbReference type="Proteomes" id="UP000011607"/>
    </source>
</evidence>
<dbReference type="Gene3D" id="2.30.30.40">
    <property type="entry name" value="SH3 Domains"/>
    <property type="match status" value="1"/>
</dbReference>
<dbReference type="GO" id="GO:0007165">
    <property type="term" value="P:signal transduction"/>
    <property type="evidence" value="ECO:0007669"/>
    <property type="project" value="InterPro"/>
</dbReference>
<sequence>MTDDRARRIREIRNRSGRSRTESENDEAGTETDDEATSGNAHTEPTEADAGDEGVDGTATPAADSSSEEASSESESGPESEPESRSKATTDGDGDGARDADGNGETVTYDEQGIAGSDDVDNDEDQDQDQDQDTAENDASADESDPEEDESASETETDSDDGLEAMVDAVGDETADGIDPALRGAIAGTGDGSVVGGESIVDASAVGQGEDTYGDATIARRKEVFEQGDSLIASTHNQEDTIQMLEFYLRDSRYAIEIDRVSAIVEMKDITRFPRGPDAIDGVTDLRGEITGVLDPTAMLDVERNELSEDHYIVVLERDDDKQKLGVRVTDVSQAVTYRESQIDDPNSAMDGDVGAQHEFVEGIVKKNTNGETTLVTWLDVDEIIDNISTEHAPAATEA</sequence>
<evidence type="ECO:0000313" key="3">
    <source>
        <dbReference type="EMBL" id="EMA32415.1"/>
    </source>
</evidence>
<dbReference type="RefSeq" id="WP_006673881.1">
    <property type="nucleotide sequence ID" value="NZ_AOMA01000146.1"/>
</dbReference>
<dbReference type="GO" id="GO:0006935">
    <property type="term" value="P:chemotaxis"/>
    <property type="evidence" value="ECO:0007669"/>
    <property type="project" value="InterPro"/>
</dbReference>
<keyword evidence="4" id="KW-1185">Reference proteome</keyword>
<dbReference type="Proteomes" id="UP000011607">
    <property type="component" value="Unassembled WGS sequence"/>
</dbReference>
<dbReference type="OrthoDB" id="115049at2157"/>
<feature type="compositionally biased region" description="Acidic residues" evidence="1">
    <location>
        <begin position="46"/>
        <end position="55"/>
    </location>
</feature>
<feature type="compositionally biased region" description="Acidic residues" evidence="1">
    <location>
        <begin position="66"/>
        <end position="81"/>
    </location>
</feature>
<feature type="compositionally biased region" description="Acidic residues" evidence="1">
    <location>
        <begin position="118"/>
        <end position="163"/>
    </location>
</feature>
<dbReference type="PATRIC" id="fig|1227454.3.peg.3065"/>
<gene>
    <name evidence="3" type="ORF">C446_14934</name>
</gene>
<feature type="region of interest" description="Disordered" evidence="1">
    <location>
        <begin position="1"/>
        <end position="163"/>
    </location>
</feature>
<evidence type="ECO:0000259" key="2">
    <source>
        <dbReference type="PROSITE" id="PS50851"/>
    </source>
</evidence>
<comment type="caution">
    <text evidence="3">The sequence shown here is derived from an EMBL/GenBank/DDBJ whole genome shotgun (WGS) entry which is preliminary data.</text>
</comment>
<feature type="compositionally biased region" description="Basic and acidic residues" evidence="1">
    <location>
        <begin position="1"/>
        <end position="23"/>
    </location>
</feature>
<reference evidence="3 4" key="1">
    <citation type="journal article" date="2014" name="PLoS Genet.">
        <title>Phylogenetically driven sequencing of extremely halophilic archaea reveals strategies for static and dynamic osmo-response.</title>
        <authorList>
            <person name="Becker E.A."/>
            <person name="Seitzer P.M."/>
            <person name="Tritt A."/>
            <person name="Larsen D."/>
            <person name="Krusor M."/>
            <person name="Yao A.I."/>
            <person name="Wu D."/>
            <person name="Madern D."/>
            <person name="Eisen J.A."/>
            <person name="Darling A.E."/>
            <person name="Facciotti M.T."/>
        </authorList>
    </citation>
    <scope>NUCLEOTIDE SEQUENCE [LARGE SCALE GENOMIC DNA]</scope>
    <source>
        <strain evidence="3 4">JCM 10879</strain>
    </source>
</reference>
<protein>
    <submittedName>
        <fullName evidence="3">Chemotaxis protein CheW</fullName>
    </submittedName>
</protein>
<proteinExistence type="predicted"/>
<evidence type="ECO:0000256" key="1">
    <source>
        <dbReference type="SAM" id="MobiDB-lite"/>
    </source>
</evidence>
<dbReference type="PROSITE" id="PS50851">
    <property type="entry name" value="CHEW"/>
    <property type="match status" value="1"/>
</dbReference>
<dbReference type="STRING" id="1227454.C446_14934"/>
<dbReference type="InterPro" id="IPR002545">
    <property type="entry name" value="CheW-lke_dom"/>
</dbReference>
<organism evidence="3 4">
    <name type="scientific">Halobiforma nitratireducens JCM 10879</name>
    <dbReference type="NCBI Taxonomy" id="1227454"/>
    <lineage>
        <taxon>Archaea</taxon>
        <taxon>Methanobacteriati</taxon>
        <taxon>Methanobacteriota</taxon>
        <taxon>Stenosarchaea group</taxon>
        <taxon>Halobacteria</taxon>
        <taxon>Halobacteriales</taxon>
        <taxon>Natrialbaceae</taxon>
        <taxon>Halobiforma</taxon>
    </lineage>
</organism>
<dbReference type="SMART" id="SM00260">
    <property type="entry name" value="CheW"/>
    <property type="match status" value="1"/>
</dbReference>
<feature type="domain" description="CheW-like" evidence="2">
    <location>
        <begin position="241"/>
        <end position="390"/>
    </location>
</feature>
<feature type="compositionally biased region" description="Acidic residues" evidence="1">
    <location>
        <begin position="24"/>
        <end position="36"/>
    </location>
</feature>
<dbReference type="Pfam" id="PF01584">
    <property type="entry name" value="CheW"/>
    <property type="match status" value="1"/>
</dbReference>
<dbReference type="InterPro" id="IPR039315">
    <property type="entry name" value="CheW"/>
</dbReference>
<feature type="compositionally biased region" description="Basic and acidic residues" evidence="1">
    <location>
        <begin position="82"/>
        <end position="101"/>
    </location>
</feature>
<dbReference type="SUPFAM" id="SSF50341">
    <property type="entry name" value="CheW-like"/>
    <property type="match status" value="1"/>
</dbReference>
<dbReference type="GO" id="GO:0005829">
    <property type="term" value="C:cytosol"/>
    <property type="evidence" value="ECO:0007669"/>
    <property type="project" value="TreeGrafter"/>
</dbReference>
<dbReference type="AlphaFoldDB" id="M0LK74"/>